<keyword evidence="2" id="KW-1185">Reference proteome</keyword>
<dbReference type="AlphaFoldDB" id="A0A1B3BAV4"/>
<dbReference type="KEGG" id="ksd:KS2013_1197"/>
<protein>
    <recommendedName>
        <fullName evidence="3">Deoxyribodipyrimidine photolyase-related protein</fullName>
    </recommendedName>
</protein>
<reference evidence="2" key="1">
    <citation type="submission" date="2015-08" db="EMBL/GenBank/DDBJ databases">
        <authorList>
            <person name="Kim K.M."/>
        </authorList>
    </citation>
    <scope>NUCLEOTIDE SEQUENCE [LARGE SCALE GENOMIC DNA]</scope>
    <source>
        <strain evidence="2">KCTC 23892</strain>
    </source>
</reference>
<dbReference type="SUPFAM" id="SSF48173">
    <property type="entry name" value="Cryptochrome/photolyase FAD-binding domain"/>
    <property type="match status" value="1"/>
</dbReference>
<dbReference type="OrthoDB" id="5288100at2"/>
<evidence type="ECO:0000313" key="1">
    <source>
        <dbReference type="EMBL" id="AOE49917.1"/>
    </source>
</evidence>
<evidence type="ECO:0000313" key="2">
    <source>
        <dbReference type="Proteomes" id="UP000094147"/>
    </source>
</evidence>
<gene>
    <name evidence="1" type="ORF">KS2013_1197</name>
</gene>
<dbReference type="Gene3D" id="1.25.40.80">
    <property type="match status" value="1"/>
</dbReference>
<dbReference type="Gene3D" id="1.10.579.10">
    <property type="entry name" value="DNA Cyclobutane Dipyrimidine Photolyase, subunit A, domain 3"/>
    <property type="match status" value="1"/>
</dbReference>
<dbReference type="Proteomes" id="UP000094147">
    <property type="component" value="Chromosome"/>
</dbReference>
<dbReference type="Gene3D" id="1.10.10.1710">
    <property type="entry name" value="Deoxyribodipyrimidine photolyase-related"/>
    <property type="match status" value="1"/>
</dbReference>
<dbReference type="PATRIC" id="fig|1144748.3.peg.1210"/>
<accession>A0A1B3BAV4</accession>
<dbReference type="InterPro" id="IPR014729">
    <property type="entry name" value="Rossmann-like_a/b/a_fold"/>
</dbReference>
<dbReference type="Pfam" id="PF04244">
    <property type="entry name" value="DPRP"/>
    <property type="match status" value="1"/>
</dbReference>
<sequence>MLEGQYEEIRLILGDQLNANHSWFREKNERCLYVIAEVKSETDYVKHHIQKVCAFFHAMETFAEALNHGGHHCLHLSLDETSDFEGFGDLIKHLVNKYQSKHFSYQLPDEIRLREQLAAIELRDISINRYSSEHFLLEEHELPDYFNPDKHNRMESFYRKMRKRFDVLMDEGGPEGGHWNFDKNNRNKLKQDELEDIPIPLLFANDVSQILKRLERHEIKTIGRAENYLIWPTSRQQALQLLDFFCEQCLSRFGYYQDAMTCQSEHKWSLYHSRLSFALNAKLLSPKQVINKAIEAYRSNDTIDIAQVEGFVRQILGWREFVRGIYWIHPDYRDYNYLNADRQLPHYFWTGDTKMRCMSEAISQSLDYAYAHHIQRLMITGNFCLLTEVDPEQVDEWYLGIYVDAIEWVEMPNTRGMSQFADGGIIATKPYAASANYVHKMSDYCSNCYYSQKEKTSPKACPLNSLYWRFLERNKETFRDNQRMGMIYNVWNKKSDDEKEAILNKAAGVLRVIDSL</sequence>
<evidence type="ECO:0008006" key="3">
    <source>
        <dbReference type="Google" id="ProtNLM"/>
    </source>
</evidence>
<proteinExistence type="predicted"/>
<dbReference type="RefSeq" id="WP_068991145.1">
    <property type="nucleotide sequence ID" value="NZ_CP012418.1"/>
</dbReference>
<name>A0A1B3BAV4_9GAMM</name>
<dbReference type="PANTHER" id="PTHR38657:SF1">
    <property type="entry name" value="SLR1343 PROTEIN"/>
    <property type="match status" value="1"/>
</dbReference>
<dbReference type="InterPro" id="IPR036134">
    <property type="entry name" value="Crypto/Photolyase_FAD-like_sf"/>
</dbReference>
<organism evidence="1 2">
    <name type="scientific">Kangiella sediminilitoris</name>
    <dbReference type="NCBI Taxonomy" id="1144748"/>
    <lineage>
        <taxon>Bacteria</taxon>
        <taxon>Pseudomonadati</taxon>
        <taxon>Pseudomonadota</taxon>
        <taxon>Gammaproteobacteria</taxon>
        <taxon>Kangiellales</taxon>
        <taxon>Kangiellaceae</taxon>
        <taxon>Kangiella</taxon>
    </lineage>
</organism>
<dbReference type="InterPro" id="IPR052551">
    <property type="entry name" value="UV-DNA_repair_photolyase"/>
</dbReference>
<dbReference type="Gene3D" id="3.40.50.620">
    <property type="entry name" value="HUPs"/>
    <property type="match status" value="1"/>
</dbReference>
<dbReference type="InterPro" id="IPR007357">
    <property type="entry name" value="PhrB-like"/>
</dbReference>
<dbReference type="PANTHER" id="PTHR38657">
    <property type="entry name" value="SLR1343 PROTEIN"/>
    <property type="match status" value="1"/>
</dbReference>
<dbReference type="STRING" id="1144748.KS2013_1197"/>
<dbReference type="EMBL" id="CP012418">
    <property type="protein sequence ID" value="AOE49917.1"/>
    <property type="molecule type" value="Genomic_DNA"/>
</dbReference>